<dbReference type="GO" id="GO:0005737">
    <property type="term" value="C:cytoplasm"/>
    <property type="evidence" value="ECO:0007669"/>
    <property type="project" value="UniProtKB-SubCell"/>
</dbReference>
<reference evidence="10 11" key="1">
    <citation type="submission" date="2018-02" db="EMBL/GenBank/DDBJ databases">
        <title>Genomic Encyclopedia of Archaeal and Bacterial Type Strains, Phase II (KMG-II): from individual species to whole genera.</title>
        <authorList>
            <person name="Goeker M."/>
        </authorList>
    </citation>
    <scope>NUCLEOTIDE SEQUENCE [LARGE SCALE GENOMIC DNA]</scope>
    <source>
        <strain evidence="10 11">DSM 22857</strain>
    </source>
</reference>
<evidence type="ECO:0000256" key="8">
    <source>
        <dbReference type="SAM" id="MobiDB-lite"/>
    </source>
</evidence>
<feature type="domain" description="Glycosyltransferase 2-like" evidence="9">
    <location>
        <begin position="88"/>
        <end position="159"/>
    </location>
</feature>
<evidence type="ECO:0000256" key="1">
    <source>
        <dbReference type="ARBA" id="ARBA00004496"/>
    </source>
</evidence>
<dbReference type="InterPro" id="IPR006543">
    <property type="entry name" value="Histidinol-phos"/>
</dbReference>
<dbReference type="NCBIfam" id="TIGR01509">
    <property type="entry name" value="HAD-SF-IA-v3"/>
    <property type="match status" value="1"/>
</dbReference>
<dbReference type="Proteomes" id="UP000239485">
    <property type="component" value="Unassembled WGS sequence"/>
</dbReference>
<comment type="caution">
    <text evidence="10">The sequence shown here is derived from an EMBL/GenBank/DDBJ whole genome shotgun (WGS) entry which is preliminary data.</text>
</comment>
<dbReference type="NCBIfam" id="TIGR01662">
    <property type="entry name" value="HAD-SF-IIIA"/>
    <property type="match status" value="1"/>
</dbReference>
<dbReference type="SUPFAM" id="SSF56784">
    <property type="entry name" value="HAD-like"/>
    <property type="match status" value="1"/>
</dbReference>
<evidence type="ECO:0000313" key="11">
    <source>
        <dbReference type="Proteomes" id="UP000239485"/>
    </source>
</evidence>
<keyword evidence="3" id="KW-0963">Cytoplasm</keyword>
<dbReference type="InterPro" id="IPR006439">
    <property type="entry name" value="HAD-SF_hydro_IA"/>
</dbReference>
<evidence type="ECO:0000256" key="3">
    <source>
        <dbReference type="ARBA" id="ARBA00022490"/>
    </source>
</evidence>
<accession>A0A2S6ID90</accession>
<dbReference type="InterPro" id="IPR029044">
    <property type="entry name" value="Nucleotide-diphossugar_trans"/>
</dbReference>
<dbReference type="InterPro" id="IPR001173">
    <property type="entry name" value="Glyco_trans_2-like"/>
</dbReference>
<dbReference type="OrthoDB" id="9781367at2"/>
<feature type="region of interest" description="Disordered" evidence="8">
    <location>
        <begin position="65"/>
        <end position="88"/>
    </location>
</feature>
<gene>
    <name evidence="10" type="ORF">CLV92_11647</name>
</gene>
<dbReference type="Pfam" id="PF13242">
    <property type="entry name" value="Hydrolase_like"/>
    <property type="match status" value="1"/>
</dbReference>
<dbReference type="EMBL" id="PTJD01000016">
    <property type="protein sequence ID" value="PPK92185.1"/>
    <property type="molecule type" value="Genomic_DNA"/>
</dbReference>
<dbReference type="InterPro" id="IPR036412">
    <property type="entry name" value="HAD-like_sf"/>
</dbReference>
<dbReference type="InterPro" id="IPR004446">
    <property type="entry name" value="Heptose_bisP_phosphatase"/>
</dbReference>
<dbReference type="InterPro" id="IPR023214">
    <property type="entry name" value="HAD_sf"/>
</dbReference>
<dbReference type="NCBIfam" id="TIGR01656">
    <property type="entry name" value="Histidinol-ppas"/>
    <property type="match status" value="1"/>
</dbReference>
<evidence type="ECO:0000256" key="4">
    <source>
        <dbReference type="ARBA" id="ARBA00022723"/>
    </source>
</evidence>
<comment type="similarity">
    <text evidence="2">Belongs to the GmhB family.</text>
</comment>
<dbReference type="PANTHER" id="PTHR42891">
    <property type="entry name" value="D-GLYCERO-BETA-D-MANNO-HEPTOSE-1,7-BISPHOSPHATE 7-PHOSPHATASE"/>
    <property type="match status" value="1"/>
</dbReference>
<keyword evidence="4" id="KW-0479">Metal-binding</keyword>
<sequence>MSAGPAGATPPVPAGRQGRRGRHVAAASARYCVVVPTVGRPGLARLLTTLVGQEGPAPVQVVVVDDRPTDPGTRDGASLSGRRADPAQDPCERACAQAREAGLDVLLVRSGGRGAAAARNAGWRRARTEWIVFVDDDVELPAGWARALAADLADCPADVGGVQGRLVVPLPQGRRPTDWERGTAGLETAAWITADMAYRREALVDVGGFDERFPRAFREDSDLALRVQDAGWRLVRGEHTSVRPVRPADDLASARQQRGNADDVLMGALHGPRWRQRAEAAVGRLPWHAVTVAAGAGTLAAAATGRRRVAAVAAAGWLGLTADFAWRRIAPGPRSGDEVRRMLLTSALIPPLAVWHRLRGELAWRGPGRPASWPPPVRAVLFDRDGTLVHDVPCNGDPDLVRPVDGAAEALARVRAAGLATAIVSNQPGVGRGLLTTAQVDAVNARVEELLGPFDAVVYCPDGPDAPSPYRKPEPGMVLEAARRLGVTPAECLLIGDIGADVEAALAAGARAVLVPTPLTRPEEVEATAAVVGSLPEAVDLALAVAPPARQSGGRR</sequence>
<evidence type="ECO:0000256" key="5">
    <source>
        <dbReference type="ARBA" id="ARBA00022801"/>
    </source>
</evidence>
<dbReference type="Gene3D" id="3.40.50.1000">
    <property type="entry name" value="HAD superfamily/HAD-like"/>
    <property type="match status" value="1"/>
</dbReference>
<keyword evidence="6" id="KW-0119">Carbohydrate metabolism</keyword>
<comment type="subcellular location">
    <subcellularLocation>
        <location evidence="1">Cytoplasm</location>
    </subcellularLocation>
</comment>
<dbReference type="AlphaFoldDB" id="A0A2S6ID90"/>
<protein>
    <recommendedName>
        <fullName evidence="7">D,D-heptose 1,7-bisphosphate phosphatase</fullName>
    </recommendedName>
</protein>
<evidence type="ECO:0000256" key="7">
    <source>
        <dbReference type="ARBA" id="ARBA00031828"/>
    </source>
</evidence>
<dbReference type="Pfam" id="PF00535">
    <property type="entry name" value="Glycos_transf_2"/>
    <property type="match status" value="1"/>
</dbReference>
<dbReference type="GO" id="GO:0005975">
    <property type="term" value="P:carbohydrate metabolic process"/>
    <property type="evidence" value="ECO:0007669"/>
    <property type="project" value="InterPro"/>
</dbReference>
<evidence type="ECO:0000313" key="10">
    <source>
        <dbReference type="EMBL" id="PPK92185.1"/>
    </source>
</evidence>
<name>A0A2S6ID90_9ACTN</name>
<dbReference type="PANTHER" id="PTHR42891:SF1">
    <property type="entry name" value="D-GLYCERO-BETA-D-MANNO-HEPTOSE-1,7-BISPHOSPHATE 7-PHOSPHATASE"/>
    <property type="match status" value="1"/>
</dbReference>
<evidence type="ECO:0000256" key="2">
    <source>
        <dbReference type="ARBA" id="ARBA00005628"/>
    </source>
</evidence>
<keyword evidence="11" id="KW-1185">Reference proteome</keyword>
<evidence type="ECO:0000259" key="9">
    <source>
        <dbReference type="Pfam" id="PF00535"/>
    </source>
</evidence>
<dbReference type="GO" id="GO:0046872">
    <property type="term" value="F:metal ion binding"/>
    <property type="evidence" value="ECO:0007669"/>
    <property type="project" value="UniProtKB-KW"/>
</dbReference>
<feature type="region of interest" description="Disordered" evidence="8">
    <location>
        <begin position="1"/>
        <end position="21"/>
    </location>
</feature>
<dbReference type="InterPro" id="IPR006549">
    <property type="entry name" value="HAD-SF_hydro_IIIA"/>
</dbReference>
<dbReference type="Gene3D" id="3.90.550.10">
    <property type="entry name" value="Spore Coat Polysaccharide Biosynthesis Protein SpsA, Chain A"/>
    <property type="match status" value="1"/>
</dbReference>
<proteinExistence type="inferred from homology"/>
<organism evidence="10 11">
    <name type="scientific">Kineococcus xinjiangensis</name>
    <dbReference type="NCBI Taxonomy" id="512762"/>
    <lineage>
        <taxon>Bacteria</taxon>
        <taxon>Bacillati</taxon>
        <taxon>Actinomycetota</taxon>
        <taxon>Actinomycetes</taxon>
        <taxon>Kineosporiales</taxon>
        <taxon>Kineosporiaceae</taxon>
        <taxon>Kineococcus</taxon>
    </lineage>
</organism>
<dbReference type="SUPFAM" id="SSF53448">
    <property type="entry name" value="Nucleotide-diphospho-sugar transferases"/>
    <property type="match status" value="1"/>
</dbReference>
<keyword evidence="5 10" id="KW-0378">Hydrolase</keyword>
<dbReference type="GO" id="GO:0016791">
    <property type="term" value="F:phosphatase activity"/>
    <property type="evidence" value="ECO:0007669"/>
    <property type="project" value="InterPro"/>
</dbReference>
<evidence type="ECO:0000256" key="6">
    <source>
        <dbReference type="ARBA" id="ARBA00023277"/>
    </source>
</evidence>